<dbReference type="RefSeq" id="WP_220164078.1">
    <property type="nucleotide sequence ID" value="NZ_CP080507.1"/>
</dbReference>
<protein>
    <submittedName>
        <fullName evidence="1">Uncharacterized protein</fullName>
    </submittedName>
</protein>
<proteinExistence type="predicted"/>
<name>A0A8F9TWY1_9BACT</name>
<dbReference type="Proteomes" id="UP000825051">
    <property type="component" value="Chromosome"/>
</dbReference>
<sequence length="643" mass="71043">MDSPDLLISAVEVNNHHGVGILLQRFFPDSSGIITLRSRSLYGGQESFGQEHWELRSQFRTVPDTRSRLADLLAGRRIRRILCVPYYREDFIHGILAKELTGAPLCTFIMDDQTVFTPQVPAHWPARLLASSDLRLGISPELCAAYARRFSYPLELLPPVVTKAVPLIPCYWETEPGEPLRAAMLGNVWTAARFDQLRELTRATGLHIDWYGNGTQAPWLTGAPEEWEVDHIRTMGFLPEEDLIAALASYPFIVVPSGSLDQHDDNPAFSHLSLPSRLVFLHTATDTPVLLLGSPDTAAGRFLCRLGTGQCCAYQPHALIQTIQALTNAAVRRKIQQAIRHWSPALVLPDAGEWIWSSLAKGTSAPAPFHAAFPPETFPPGWLERIEPFATSPWTRPSPANDTPAPLALVHLRNRHHGWAVAQGMALPSLEEIELGVFLRAAVATGALTATRTPGDFLILDDAAGHWTHLLNRGHRLWHPANTNDWLVDRENFHAIEALGAATPSSGVPEKFDAILSGSWLDQVTTAEQLACLVARLKRHIKPGGLNLHGATAVIHPDYFWTGPAAAFLRDAFGLASWELDSLLADPDLYTMSRKAYDLQWAAVTKRPYDDFGRPVALLLAWSAPPAPSALSVFNRLRAWLRG</sequence>
<accession>A0A8F9TWY1</accession>
<dbReference type="AlphaFoldDB" id="A0A8F9TWY1"/>
<gene>
    <name evidence="1" type="ORF">K0B96_03965</name>
</gene>
<evidence type="ECO:0000313" key="2">
    <source>
        <dbReference type="Proteomes" id="UP000825051"/>
    </source>
</evidence>
<reference evidence="1" key="1">
    <citation type="submission" date="2021-08" db="EMBL/GenBank/DDBJ databases">
        <title>Genome of a novel bacterium of the phylum Verrucomicrobia, Oleiharenicola sp. KSB-15.</title>
        <authorList>
            <person name="Chung J.-H."/>
            <person name="Ahn J.-H."/>
            <person name="Yoon Y."/>
            <person name="Kim D.-Y."/>
            <person name="An S.-H."/>
            <person name="Park I."/>
            <person name="Yeon J."/>
        </authorList>
    </citation>
    <scope>NUCLEOTIDE SEQUENCE</scope>
    <source>
        <strain evidence="1">KSB-15</strain>
    </source>
</reference>
<evidence type="ECO:0000313" key="1">
    <source>
        <dbReference type="EMBL" id="QYM79783.1"/>
    </source>
</evidence>
<keyword evidence="2" id="KW-1185">Reference proteome</keyword>
<dbReference type="KEGG" id="ole:K0B96_03965"/>
<dbReference type="EMBL" id="CP080507">
    <property type="protein sequence ID" value="QYM79783.1"/>
    <property type="molecule type" value="Genomic_DNA"/>
</dbReference>
<organism evidence="1 2">
    <name type="scientific">Horticoccus luteus</name>
    <dbReference type="NCBI Taxonomy" id="2862869"/>
    <lineage>
        <taxon>Bacteria</taxon>
        <taxon>Pseudomonadati</taxon>
        <taxon>Verrucomicrobiota</taxon>
        <taxon>Opitutia</taxon>
        <taxon>Opitutales</taxon>
        <taxon>Opitutaceae</taxon>
        <taxon>Horticoccus</taxon>
    </lineage>
</organism>